<dbReference type="EMBL" id="JAAAMU010000014">
    <property type="protein sequence ID" value="NBC71830.1"/>
    <property type="molecule type" value="Genomic_DNA"/>
</dbReference>
<comment type="similarity">
    <text evidence="1">Belongs to the sulfatase family.</text>
</comment>
<dbReference type="InterPro" id="IPR017850">
    <property type="entry name" value="Alkaline_phosphatase_core_sf"/>
</dbReference>
<comment type="caution">
    <text evidence="6">The sequence shown here is derived from an EMBL/GenBank/DDBJ whole genome shotgun (WGS) entry which is preliminary data.</text>
</comment>
<keyword evidence="7" id="KW-1185">Reference proteome</keyword>
<dbReference type="SUPFAM" id="SSF53649">
    <property type="entry name" value="Alkaline phosphatase-like"/>
    <property type="match status" value="1"/>
</dbReference>
<sequence>MHARTASERPNVIVFFTDQQRWDTTGVHGNPLGLTPNFDRMAREGTHFYHSFTCQPVCGPARSCLQTGSYATENGCYRNGIPLPANTRTLAHYFKEAGYETGYIGKWHLADHEPVRPEARGGYEYWLASNALEFSSDAYDTVMYDNDCDEVELPGYRADAQTDAAIRYIHSHKNDPFFLFLSYIEPHHQNHSDNYPAPLGYEEIYTDRWTPPDLKALVGTAPQHLGGYYGMVKRLDEALGRLRDALKSLDLTKRTIILFTSDHACHFKTRNGEYKRSAHDSSIRVPTAVYGPGFEHGGQIRELVSLIDIPPTLLGAAGIDVPSRMQGRSVLPLVRREPVDWPEEVFLQISESQVGRAIRTNRWKYSVRAPQANAWEEAGSDRYVEDLLYDLEADPHELTNLAGIDAFRPIADDLKQRLISRMIEAGEDAPIIDNAESRQSGARRVSVQELRIKIRKTK</sequence>
<dbReference type="GO" id="GO:0046872">
    <property type="term" value="F:metal ion binding"/>
    <property type="evidence" value="ECO:0007669"/>
    <property type="project" value="UniProtKB-KW"/>
</dbReference>
<name>A0A7X4YSS7_9BACL</name>
<evidence type="ECO:0000313" key="7">
    <source>
        <dbReference type="Proteomes" id="UP000558113"/>
    </source>
</evidence>
<dbReference type="GO" id="GO:0016740">
    <property type="term" value="F:transferase activity"/>
    <property type="evidence" value="ECO:0007669"/>
    <property type="project" value="UniProtKB-KW"/>
</dbReference>
<organism evidence="6 7">
    <name type="scientific">Paenibacillus sacheonensis</name>
    <dbReference type="NCBI Taxonomy" id="742054"/>
    <lineage>
        <taxon>Bacteria</taxon>
        <taxon>Bacillati</taxon>
        <taxon>Bacillota</taxon>
        <taxon>Bacilli</taxon>
        <taxon>Bacillales</taxon>
        <taxon>Paenibacillaceae</taxon>
        <taxon>Paenibacillus</taxon>
    </lineage>
</organism>
<evidence type="ECO:0000256" key="4">
    <source>
        <dbReference type="ARBA" id="ARBA00022837"/>
    </source>
</evidence>
<dbReference type="GO" id="GO:0004065">
    <property type="term" value="F:arylsulfatase activity"/>
    <property type="evidence" value="ECO:0007669"/>
    <property type="project" value="TreeGrafter"/>
</dbReference>
<evidence type="ECO:0000256" key="3">
    <source>
        <dbReference type="ARBA" id="ARBA00022801"/>
    </source>
</evidence>
<keyword evidence="2" id="KW-0479">Metal-binding</keyword>
<evidence type="ECO:0000256" key="2">
    <source>
        <dbReference type="ARBA" id="ARBA00022723"/>
    </source>
</evidence>
<dbReference type="Gene3D" id="3.40.720.10">
    <property type="entry name" value="Alkaline Phosphatase, subunit A"/>
    <property type="match status" value="1"/>
</dbReference>
<dbReference type="CDD" id="cd16152">
    <property type="entry name" value="sulfatase_like"/>
    <property type="match status" value="1"/>
</dbReference>
<gene>
    <name evidence="6" type="ORF">GT003_22775</name>
</gene>
<feature type="domain" description="Sulfatase N-terminal" evidence="5">
    <location>
        <begin position="10"/>
        <end position="319"/>
    </location>
</feature>
<evidence type="ECO:0000259" key="5">
    <source>
        <dbReference type="Pfam" id="PF00884"/>
    </source>
</evidence>
<dbReference type="AlphaFoldDB" id="A0A7X4YSS7"/>
<accession>A0A7X4YSS7</accession>
<dbReference type="Pfam" id="PF00884">
    <property type="entry name" value="Sulfatase"/>
    <property type="match status" value="1"/>
</dbReference>
<reference evidence="6 7" key="1">
    <citation type="submission" date="2020-01" db="EMBL/GenBank/DDBJ databases">
        <title>Paenibacillus soybeanensis sp. nov. isolated from the nodules of soybean (Glycine max(L.) Merr).</title>
        <authorList>
            <person name="Wang H."/>
        </authorList>
    </citation>
    <scope>NUCLEOTIDE SEQUENCE [LARGE SCALE GENOMIC DNA]</scope>
    <source>
        <strain evidence="6 7">DSM 23054</strain>
    </source>
</reference>
<dbReference type="InterPro" id="IPR050738">
    <property type="entry name" value="Sulfatase"/>
</dbReference>
<keyword evidence="4" id="KW-0106">Calcium</keyword>
<proteinExistence type="inferred from homology"/>
<evidence type="ECO:0000256" key="1">
    <source>
        <dbReference type="ARBA" id="ARBA00008779"/>
    </source>
</evidence>
<dbReference type="PANTHER" id="PTHR42693">
    <property type="entry name" value="ARYLSULFATASE FAMILY MEMBER"/>
    <property type="match status" value="1"/>
</dbReference>
<dbReference type="RefSeq" id="WP_161702184.1">
    <property type="nucleotide sequence ID" value="NZ_JAAAMU010000014.1"/>
</dbReference>
<dbReference type="InterPro" id="IPR024607">
    <property type="entry name" value="Sulfatase_CS"/>
</dbReference>
<dbReference type="InterPro" id="IPR000917">
    <property type="entry name" value="Sulfatase_N"/>
</dbReference>
<dbReference type="PANTHER" id="PTHR42693:SF53">
    <property type="entry name" value="ENDO-4-O-SULFATASE"/>
    <property type="match status" value="1"/>
</dbReference>
<dbReference type="PROSITE" id="PS00149">
    <property type="entry name" value="SULFATASE_2"/>
    <property type="match status" value="1"/>
</dbReference>
<keyword evidence="3 6" id="KW-0378">Hydrolase</keyword>
<keyword evidence="6" id="KW-0808">Transferase</keyword>
<evidence type="ECO:0000313" key="6">
    <source>
        <dbReference type="EMBL" id="NBC71830.1"/>
    </source>
</evidence>
<dbReference type="Proteomes" id="UP000558113">
    <property type="component" value="Unassembled WGS sequence"/>
</dbReference>
<protein>
    <submittedName>
        <fullName evidence="6">Sulfatase-like hydrolase/transferase</fullName>
    </submittedName>
</protein>
<dbReference type="OrthoDB" id="9762324at2"/>